<gene>
    <name evidence="1" type="ORF">Bhyg_02201</name>
</gene>
<evidence type="ECO:0000313" key="2">
    <source>
        <dbReference type="Proteomes" id="UP001151699"/>
    </source>
</evidence>
<organism evidence="1 2">
    <name type="scientific">Pseudolycoriella hygida</name>
    <dbReference type="NCBI Taxonomy" id="35572"/>
    <lineage>
        <taxon>Eukaryota</taxon>
        <taxon>Metazoa</taxon>
        <taxon>Ecdysozoa</taxon>
        <taxon>Arthropoda</taxon>
        <taxon>Hexapoda</taxon>
        <taxon>Insecta</taxon>
        <taxon>Pterygota</taxon>
        <taxon>Neoptera</taxon>
        <taxon>Endopterygota</taxon>
        <taxon>Diptera</taxon>
        <taxon>Nematocera</taxon>
        <taxon>Sciaroidea</taxon>
        <taxon>Sciaridae</taxon>
        <taxon>Pseudolycoriella</taxon>
    </lineage>
</organism>
<dbReference type="Proteomes" id="UP001151699">
    <property type="component" value="Chromosome A"/>
</dbReference>
<accession>A0A9Q0NCS9</accession>
<comment type="caution">
    <text evidence="1">The sequence shown here is derived from an EMBL/GenBank/DDBJ whole genome shotgun (WGS) entry which is preliminary data.</text>
</comment>
<dbReference type="EMBL" id="WJQU01000001">
    <property type="protein sequence ID" value="KAJ6646984.1"/>
    <property type="molecule type" value="Genomic_DNA"/>
</dbReference>
<sequence>MSRIALGQCPELPWDNVLNCPGTIIRSLKLKPAAYGQVIPDKYAMNVSNFTYMLADSDSDTQ</sequence>
<protein>
    <submittedName>
        <fullName evidence="1">Uncharacterized protein</fullName>
    </submittedName>
</protein>
<dbReference type="AlphaFoldDB" id="A0A9Q0NCS9"/>
<name>A0A9Q0NCS9_9DIPT</name>
<keyword evidence="2" id="KW-1185">Reference proteome</keyword>
<proteinExistence type="predicted"/>
<reference evidence="1" key="1">
    <citation type="submission" date="2022-07" db="EMBL/GenBank/DDBJ databases">
        <authorList>
            <person name="Trinca V."/>
            <person name="Uliana J.V.C."/>
            <person name="Torres T.T."/>
            <person name="Ward R.J."/>
            <person name="Monesi N."/>
        </authorList>
    </citation>
    <scope>NUCLEOTIDE SEQUENCE</scope>
    <source>
        <strain evidence="1">HSMRA1968</strain>
        <tissue evidence="1">Whole embryos</tissue>
    </source>
</reference>
<evidence type="ECO:0000313" key="1">
    <source>
        <dbReference type="EMBL" id="KAJ6646984.1"/>
    </source>
</evidence>